<dbReference type="InterPro" id="IPR003130">
    <property type="entry name" value="GED"/>
</dbReference>
<dbReference type="PANTHER" id="PTHR11566:SF21">
    <property type="entry name" value="DYNAMIN RELATED PROTEIN 1, ISOFORM A"/>
    <property type="match status" value="1"/>
</dbReference>
<keyword evidence="2" id="KW-0342">GTP-binding</keyword>
<reference evidence="7" key="1">
    <citation type="submission" date="2007-12" db="EMBL/GenBank/DDBJ databases">
        <title>Annotation of Entamoeba dispar SAW760.</title>
        <authorList>
            <person name="Lorenzi H."/>
            <person name="Inman J."/>
            <person name="Schobel S."/>
            <person name="Amedeo P."/>
            <person name="Caler E."/>
        </authorList>
    </citation>
    <scope>NUCLEOTIDE SEQUENCE [LARGE SCALE GENOMIC DNA]</scope>
    <source>
        <strain evidence="7">ATCC PRA-260 / SAW760</strain>
    </source>
</reference>
<dbReference type="Pfam" id="PF01031">
    <property type="entry name" value="Dynamin_M"/>
    <property type="match status" value="1"/>
</dbReference>
<dbReference type="RefSeq" id="XP_001734031.1">
    <property type="nucleotide sequence ID" value="XM_001733979.1"/>
</dbReference>
<evidence type="ECO:0000256" key="3">
    <source>
        <dbReference type="SAM" id="MobiDB-lite"/>
    </source>
</evidence>
<dbReference type="Gene3D" id="3.40.50.300">
    <property type="entry name" value="P-loop containing nucleotide triphosphate hydrolases"/>
    <property type="match status" value="1"/>
</dbReference>
<keyword evidence="6" id="KW-0456">Lyase</keyword>
<evidence type="ECO:0000259" key="5">
    <source>
        <dbReference type="PROSITE" id="PS51718"/>
    </source>
</evidence>
<dbReference type="OMA" id="KICHNCG"/>
<keyword evidence="7" id="KW-1185">Reference proteome</keyword>
<evidence type="ECO:0000256" key="1">
    <source>
        <dbReference type="ARBA" id="ARBA00022741"/>
    </source>
</evidence>
<keyword evidence="6" id="KW-0560">Oxidoreductase</keyword>
<dbReference type="AlphaFoldDB" id="B0E6L6"/>
<organism evidence="7">
    <name type="scientific">Entamoeba dispar (strain ATCC PRA-260 / SAW760)</name>
    <dbReference type="NCBI Taxonomy" id="370354"/>
    <lineage>
        <taxon>Eukaryota</taxon>
        <taxon>Amoebozoa</taxon>
        <taxon>Evosea</taxon>
        <taxon>Archamoebae</taxon>
        <taxon>Mastigamoebida</taxon>
        <taxon>Entamoebidae</taxon>
        <taxon>Entamoeba</taxon>
    </lineage>
</organism>
<feature type="domain" description="Dynamin-type G" evidence="5">
    <location>
        <begin position="22"/>
        <end position="292"/>
    </location>
</feature>
<dbReference type="EC" id="1.4.1.20" evidence="6"/>
<dbReference type="eggNOG" id="KOG0446">
    <property type="taxonomic scope" value="Eukaryota"/>
</dbReference>
<dbReference type="InterPro" id="IPR045063">
    <property type="entry name" value="Dynamin_N"/>
</dbReference>
<dbReference type="Pfam" id="PF00350">
    <property type="entry name" value="Dynamin_N"/>
    <property type="match status" value="1"/>
</dbReference>
<evidence type="ECO:0000313" key="7">
    <source>
        <dbReference type="Proteomes" id="UP000008076"/>
    </source>
</evidence>
<dbReference type="InterPro" id="IPR027417">
    <property type="entry name" value="P-loop_NTPase"/>
</dbReference>
<dbReference type="PROSITE" id="PS51388">
    <property type="entry name" value="GED"/>
    <property type="match status" value="1"/>
</dbReference>
<dbReference type="PRINTS" id="PR00195">
    <property type="entry name" value="DYNAMIN"/>
</dbReference>
<keyword evidence="1" id="KW-0547">Nucleotide-binding</keyword>
<gene>
    <name evidence="6" type="ORF">EDI_298540</name>
</gene>
<feature type="compositionally biased region" description="Pro residues" evidence="3">
    <location>
        <begin position="517"/>
        <end position="527"/>
    </location>
</feature>
<dbReference type="FunFam" id="3.40.50.300:FF:002684">
    <property type="entry name" value="Dynamin-1 family protein, putative"/>
    <property type="match status" value="1"/>
</dbReference>
<feature type="region of interest" description="Disordered" evidence="3">
    <location>
        <begin position="504"/>
        <end position="543"/>
    </location>
</feature>
<dbReference type="GO" id="GO:0008017">
    <property type="term" value="F:microtubule binding"/>
    <property type="evidence" value="ECO:0007669"/>
    <property type="project" value="TreeGrafter"/>
</dbReference>
<dbReference type="GO" id="GO:0006909">
    <property type="term" value="P:phagocytosis"/>
    <property type="evidence" value="ECO:0007669"/>
    <property type="project" value="TreeGrafter"/>
</dbReference>
<dbReference type="InterPro" id="IPR022812">
    <property type="entry name" value="Dynamin"/>
</dbReference>
<dbReference type="Proteomes" id="UP000008076">
    <property type="component" value="Unassembled WGS sequence"/>
</dbReference>
<dbReference type="KEGG" id="edi:EDI_298540"/>
<evidence type="ECO:0000313" key="6">
    <source>
        <dbReference type="EMBL" id="EDR29849.1"/>
    </source>
</evidence>
<dbReference type="Gene3D" id="1.20.120.1240">
    <property type="entry name" value="Dynamin, middle domain"/>
    <property type="match status" value="1"/>
</dbReference>
<proteinExistence type="predicted"/>
<dbReference type="PROSITE" id="PS51718">
    <property type="entry name" value="G_DYNAMIN_2"/>
    <property type="match status" value="1"/>
</dbReference>
<dbReference type="SUPFAM" id="SSF52540">
    <property type="entry name" value="P-loop containing nucleoside triphosphate hydrolases"/>
    <property type="match status" value="1"/>
</dbReference>
<accession>B0E6L6</accession>
<dbReference type="GO" id="GO:0016559">
    <property type="term" value="P:peroxisome fission"/>
    <property type="evidence" value="ECO:0007669"/>
    <property type="project" value="TreeGrafter"/>
</dbReference>
<dbReference type="InterPro" id="IPR001401">
    <property type="entry name" value="Dynamin_GTPase"/>
</dbReference>
<dbReference type="OrthoDB" id="5061070at2759"/>
<dbReference type="InterPro" id="IPR000375">
    <property type="entry name" value="Dynamin_stalk"/>
</dbReference>
<dbReference type="GO" id="GO:0005737">
    <property type="term" value="C:cytoplasm"/>
    <property type="evidence" value="ECO:0007669"/>
    <property type="project" value="TreeGrafter"/>
</dbReference>
<evidence type="ECO:0000256" key="2">
    <source>
        <dbReference type="ARBA" id="ARBA00023134"/>
    </source>
</evidence>
<dbReference type="GO" id="GO:0050175">
    <property type="term" value="F:phenylalanine dehydrogenase activity"/>
    <property type="evidence" value="ECO:0007669"/>
    <property type="project" value="UniProtKB-EC"/>
</dbReference>
<dbReference type="Pfam" id="PF02212">
    <property type="entry name" value="GED"/>
    <property type="match status" value="1"/>
</dbReference>
<dbReference type="InterPro" id="IPR030381">
    <property type="entry name" value="G_DYNAMIN_dom"/>
</dbReference>
<name>B0E6L6_ENTDS</name>
<evidence type="ECO:0000259" key="4">
    <source>
        <dbReference type="PROSITE" id="PS51388"/>
    </source>
</evidence>
<dbReference type="CDD" id="cd08771">
    <property type="entry name" value="DLP_1"/>
    <property type="match status" value="1"/>
</dbReference>
<dbReference type="GO" id="GO:0000266">
    <property type="term" value="P:mitochondrial fission"/>
    <property type="evidence" value="ECO:0007669"/>
    <property type="project" value="TreeGrafter"/>
</dbReference>
<dbReference type="GO" id="GO:0005874">
    <property type="term" value="C:microtubule"/>
    <property type="evidence" value="ECO:0007669"/>
    <property type="project" value="TreeGrafter"/>
</dbReference>
<dbReference type="EMBL" id="DS547907">
    <property type="protein sequence ID" value="EDR29849.1"/>
    <property type="molecule type" value="Genomic_DNA"/>
</dbReference>
<dbReference type="GO" id="GO:0004456">
    <property type="term" value="F:phosphogluconate dehydratase activity"/>
    <property type="evidence" value="ECO:0007669"/>
    <property type="project" value="UniProtKB-EC"/>
</dbReference>
<dbReference type="GO" id="GO:0003924">
    <property type="term" value="F:GTPase activity"/>
    <property type="evidence" value="ECO:0007669"/>
    <property type="project" value="InterPro"/>
</dbReference>
<dbReference type="SMART" id="SM00053">
    <property type="entry name" value="DYNc"/>
    <property type="match status" value="1"/>
</dbReference>
<dbReference type="GeneID" id="5878923"/>
<dbReference type="VEuPathDB" id="AmoebaDB:EDI_298540"/>
<dbReference type="GO" id="GO:0016020">
    <property type="term" value="C:membrane"/>
    <property type="evidence" value="ECO:0007669"/>
    <property type="project" value="TreeGrafter"/>
</dbReference>
<dbReference type="EC" id="4.2.1.12" evidence="6"/>
<dbReference type="GO" id="GO:0048312">
    <property type="term" value="P:intracellular distribution of mitochondria"/>
    <property type="evidence" value="ECO:0007669"/>
    <property type="project" value="TreeGrafter"/>
</dbReference>
<dbReference type="InterPro" id="IPR020850">
    <property type="entry name" value="GED_dom"/>
</dbReference>
<protein>
    <submittedName>
        <fullName evidence="6">Dynamin, putative</fullName>
        <ecNumber evidence="6">1.4.1.20</ecNumber>
        <ecNumber evidence="6">4.2.1.12</ecNumber>
    </submittedName>
</protein>
<feature type="domain" description="GED" evidence="4">
    <location>
        <begin position="589"/>
        <end position="680"/>
    </location>
</feature>
<dbReference type="SMART" id="SM00302">
    <property type="entry name" value="GED"/>
    <property type="match status" value="1"/>
</dbReference>
<dbReference type="PANTHER" id="PTHR11566">
    <property type="entry name" value="DYNAMIN"/>
    <property type="match status" value="1"/>
</dbReference>
<sequence length="681" mass="76737">MKSLIPIINQLQDVFNTIGVKGINLPQIVVVGSQSAGKSSVLESIVGRDFLPRGSGMVTKRPLILQLVNLPSTETTEWGEFAHKPGIVYRDFEEIKKEIENETIRLTGTKKTISPVAIRLKIYSPYVVDLTLVDLPGLTKISVGSQEKDISNQLKQMVLKFIESPNAIILAVTSANVDLATSDALSIAREVDPNGDRTIGVLTKMDIMDKGTDAMDVLYGRVYPLKLGYVGVLNRSQHDIDTNVSIKTALIKEKEWFSNHPIYSKIADRLGIPYLTKTLNEILMQHILKTLPSLRITITEMLNKTKLEYNKFAVEFDQKDVALLEKIIEYCTSIQQTISGEKFDIEKHELFGGAKIFDIFENVYRPIIDKLDLIKEISDKDIKTAMKNTEGVNSALFLSQAAFETLVKQQIDKFIDSSQQCVDKIRKEMSNIFTYVASEVIVRYTKLRDAIVIASDTVLDKNLNKTHEIVKNLIDIEESYINTVHPDFDATEIMLKAGINEATPANEQNPTVIAQAPPKPIPQPSTKPPKKQSPSKTGFWFWGSKASDEDDDNEIQKQTTPSIQVQPKQQLKTQPIEINTTDTREQRNIMMMRELTKSYLNIVKKSVEDFVPKAIMHFLINQTCKDLQKALIEELYKSDKITDLMSESPAITTKREMLKKNLEALQTAYNVLEGIVTIKVN</sequence>
<dbReference type="GO" id="GO:0005525">
    <property type="term" value="F:GTP binding"/>
    <property type="evidence" value="ECO:0007669"/>
    <property type="project" value="InterPro"/>
</dbReference>